<proteinExistence type="inferred from homology"/>
<keyword evidence="1 2" id="KW-0238">DNA-binding</keyword>
<evidence type="ECO:0000256" key="3">
    <source>
        <dbReference type="SAM" id="MobiDB-lite"/>
    </source>
</evidence>
<dbReference type="SUPFAM" id="SSF100939">
    <property type="entry name" value="SPOC domain-like"/>
    <property type="match status" value="1"/>
</dbReference>
<comment type="caution">
    <text evidence="5">The sequence shown here is derived from an EMBL/GenBank/DDBJ whole genome shotgun (WGS) entry which is preliminary data.</text>
</comment>
<reference evidence="5 6" key="1">
    <citation type="submission" date="2017-10" db="EMBL/GenBank/DDBJ databases">
        <title>Whole genome sequencing of Pseudoxanthomonas broegbernensis DSM 12573(T).</title>
        <authorList>
            <person name="Kumar S."/>
            <person name="Bansal K."/>
            <person name="Kaur A."/>
            <person name="Patil P."/>
            <person name="Sharma S."/>
            <person name="Patil P.B."/>
        </authorList>
    </citation>
    <scope>NUCLEOTIDE SEQUENCE [LARGE SCALE GENOMIC DNA]</scope>
    <source>
        <strain evidence="5 6">DSM 12573</strain>
    </source>
</reference>
<dbReference type="InterPro" id="IPR009187">
    <property type="entry name" value="Prok_Ku"/>
</dbReference>
<evidence type="ECO:0000313" key="6">
    <source>
        <dbReference type="Proteomes" id="UP000462066"/>
    </source>
</evidence>
<evidence type="ECO:0000256" key="1">
    <source>
        <dbReference type="ARBA" id="ARBA00023125"/>
    </source>
</evidence>
<keyword evidence="2" id="KW-0227">DNA damage</keyword>
<dbReference type="HAMAP" id="MF_01875">
    <property type="entry name" value="Prokaryotic_Ku"/>
    <property type="match status" value="1"/>
</dbReference>
<keyword evidence="6" id="KW-1185">Reference proteome</keyword>
<dbReference type="InterPro" id="IPR006164">
    <property type="entry name" value="DNA_bd_Ku70/Ku80"/>
</dbReference>
<dbReference type="PANTHER" id="PTHR41251:SF1">
    <property type="entry name" value="NON-HOMOLOGOUS END JOINING PROTEIN KU"/>
    <property type="match status" value="1"/>
</dbReference>
<comment type="subunit">
    <text evidence="2">Homodimer. Interacts with LigD.</text>
</comment>
<name>A0A7V8GM95_9GAMM</name>
<protein>
    <recommendedName>
        <fullName evidence="2">Non-homologous end joining protein Ku</fullName>
    </recommendedName>
</protein>
<dbReference type="GO" id="GO:0006303">
    <property type="term" value="P:double-strand break repair via nonhomologous end joining"/>
    <property type="evidence" value="ECO:0007669"/>
    <property type="project" value="UniProtKB-UniRule"/>
</dbReference>
<organism evidence="5 6">
    <name type="scientific">Pseudoxanthomonas broegbernensis</name>
    <dbReference type="NCBI Taxonomy" id="83619"/>
    <lineage>
        <taxon>Bacteria</taxon>
        <taxon>Pseudomonadati</taxon>
        <taxon>Pseudomonadota</taxon>
        <taxon>Gammaproteobacteria</taxon>
        <taxon>Lysobacterales</taxon>
        <taxon>Lysobacteraceae</taxon>
        <taxon>Pseudoxanthomonas</taxon>
    </lineage>
</organism>
<dbReference type="RefSeq" id="WP_162311136.1">
    <property type="nucleotide sequence ID" value="NZ_JACHGU010000001.1"/>
</dbReference>
<sequence length="314" mass="34923">MARPIWTGTLSFGLLNIPVKLMSGERRVDLQFRLLDSRDNARVRYERVNEETGEEVPWKEVVKAFEYDKGSYVVLEEDDIAAAAPDRKETVDIDTFVDAAQIGPEYFDKPYVLEPAGKAEKGYVLLRDVLARTGKAGVGRVVIRTREYLAAVLPKGDALVLMVLRFAQELVDPADYRLPEGSSSKWKITPRETQMAEQLIESMSGEWNPEEFKDDFRERLQKVIEQRVRSSQVVQPQAEEDERPPEGAATNVIDFAELLKRSLEKKGGGKRAAKAAKTATKTAPKAAGPGRPTKAAAKKAAPAKTAKKRPRKAG</sequence>
<feature type="region of interest" description="Disordered" evidence="3">
    <location>
        <begin position="264"/>
        <end position="314"/>
    </location>
</feature>
<evidence type="ECO:0000259" key="4">
    <source>
        <dbReference type="SMART" id="SM00559"/>
    </source>
</evidence>
<dbReference type="AlphaFoldDB" id="A0A7V8GM95"/>
<dbReference type="NCBIfam" id="TIGR02772">
    <property type="entry name" value="Ku_bact"/>
    <property type="match status" value="1"/>
</dbReference>
<feature type="region of interest" description="Disordered" evidence="3">
    <location>
        <begin position="229"/>
        <end position="249"/>
    </location>
</feature>
<evidence type="ECO:0000313" key="5">
    <source>
        <dbReference type="EMBL" id="KAF1686336.1"/>
    </source>
</evidence>
<comment type="function">
    <text evidence="2">With LigD forms a non-homologous end joining (NHEJ) DNA repair enzyme, which repairs dsDNA breaks with reduced fidelity. Binds linear dsDNA with 5'- and 3'- overhangs but not closed circular dsDNA nor ssDNA. Recruits and stimulates the ligase activity of LigD.</text>
</comment>
<comment type="similarity">
    <text evidence="2">Belongs to the prokaryotic Ku family.</text>
</comment>
<dbReference type="Proteomes" id="UP000462066">
    <property type="component" value="Unassembled WGS sequence"/>
</dbReference>
<keyword evidence="2" id="KW-0233">DNA recombination</keyword>
<dbReference type="Pfam" id="PF02735">
    <property type="entry name" value="Ku"/>
    <property type="match status" value="1"/>
</dbReference>
<dbReference type="InterPro" id="IPR016194">
    <property type="entry name" value="SPOC-like_C_dom_sf"/>
</dbReference>
<accession>A0A7V8GM95</accession>
<dbReference type="EMBL" id="MWIP01000007">
    <property type="protein sequence ID" value="KAF1686336.1"/>
    <property type="molecule type" value="Genomic_DNA"/>
</dbReference>
<dbReference type="GO" id="GO:0006310">
    <property type="term" value="P:DNA recombination"/>
    <property type="evidence" value="ECO:0007669"/>
    <property type="project" value="UniProtKB-KW"/>
</dbReference>
<dbReference type="SMART" id="SM00559">
    <property type="entry name" value="Ku78"/>
    <property type="match status" value="1"/>
</dbReference>
<evidence type="ECO:0000256" key="2">
    <source>
        <dbReference type="HAMAP-Rule" id="MF_01875"/>
    </source>
</evidence>
<gene>
    <name evidence="2" type="primary">ku</name>
    <name evidence="5" type="ORF">B1992_08935</name>
</gene>
<feature type="compositionally biased region" description="Low complexity" evidence="3">
    <location>
        <begin position="275"/>
        <end position="304"/>
    </location>
</feature>
<dbReference type="PANTHER" id="PTHR41251">
    <property type="entry name" value="NON-HOMOLOGOUS END JOINING PROTEIN KU"/>
    <property type="match status" value="1"/>
</dbReference>
<feature type="domain" description="Ku" evidence="4">
    <location>
        <begin position="53"/>
        <end position="182"/>
    </location>
</feature>
<keyword evidence="2" id="KW-0234">DNA repair</keyword>
<dbReference type="PIRSF" id="PIRSF006493">
    <property type="entry name" value="Prok_Ku"/>
    <property type="match status" value="1"/>
</dbReference>
<dbReference type="CDD" id="cd00789">
    <property type="entry name" value="KU_like"/>
    <property type="match status" value="1"/>
</dbReference>
<feature type="compositionally biased region" description="Basic residues" evidence="3">
    <location>
        <begin position="305"/>
        <end position="314"/>
    </location>
</feature>
<dbReference type="Gene3D" id="2.40.290.10">
    <property type="match status" value="1"/>
</dbReference>
<dbReference type="GO" id="GO:0003690">
    <property type="term" value="F:double-stranded DNA binding"/>
    <property type="evidence" value="ECO:0007669"/>
    <property type="project" value="UniProtKB-UniRule"/>
</dbReference>